<dbReference type="InterPro" id="IPR052169">
    <property type="entry name" value="CW_Biosynth-Accessory"/>
</dbReference>
<gene>
    <name evidence="3" type="ORF">HF295_02680</name>
</gene>
<feature type="domain" description="Capsule synthesis protein CapA" evidence="2">
    <location>
        <begin position="2"/>
        <end position="239"/>
    </location>
</feature>
<evidence type="ECO:0000259" key="2">
    <source>
        <dbReference type="SMART" id="SM00854"/>
    </source>
</evidence>
<evidence type="ECO:0000313" key="4">
    <source>
        <dbReference type="Proteomes" id="UP000512167"/>
    </source>
</evidence>
<proteinExistence type="inferred from homology"/>
<dbReference type="SMART" id="SM00854">
    <property type="entry name" value="PGA_cap"/>
    <property type="match status" value="1"/>
</dbReference>
<dbReference type="Pfam" id="PF09587">
    <property type="entry name" value="PGA_cap"/>
    <property type="match status" value="1"/>
</dbReference>
<dbReference type="Proteomes" id="UP000512167">
    <property type="component" value="Chromosome"/>
</dbReference>
<organism evidence="3 4">
    <name type="scientific">Hujiaoplasma nucleasis</name>
    <dbReference type="NCBI Taxonomy" id="2725268"/>
    <lineage>
        <taxon>Bacteria</taxon>
        <taxon>Bacillati</taxon>
        <taxon>Mycoplasmatota</taxon>
        <taxon>Mollicutes</taxon>
        <taxon>Candidatus Izemoplasmatales</taxon>
        <taxon>Hujiaoplasmataceae</taxon>
        <taxon>Hujiaoplasma</taxon>
    </lineage>
</organism>
<dbReference type="Gene3D" id="3.60.21.10">
    <property type="match status" value="1"/>
</dbReference>
<dbReference type="AlphaFoldDB" id="A0A7L6N2N8"/>
<dbReference type="RefSeq" id="WP_312032307.1">
    <property type="nucleotide sequence ID" value="NZ_CP051151.1"/>
</dbReference>
<dbReference type="KEGG" id="tbk:HF295_02680"/>
<dbReference type="PANTHER" id="PTHR33393:SF13">
    <property type="entry name" value="PGA BIOSYNTHESIS PROTEIN CAPA"/>
    <property type="match status" value="1"/>
</dbReference>
<evidence type="ECO:0000256" key="1">
    <source>
        <dbReference type="ARBA" id="ARBA00005662"/>
    </source>
</evidence>
<keyword evidence="4" id="KW-1185">Reference proteome</keyword>
<reference evidence="3 4" key="1">
    <citation type="submission" date="2020-04" db="EMBL/GenBank/DDBJ databases">
        <authorList>
            <person name="Zheng R.K."/>
            <person name="Sun C.M."/>
        </authorList>
    </citation>
    <scope>NUCLEOTIDE SEQUENCE [LARGE SCALE GENOMIC DNA]</scope>
    <source>
        <strain evidence="4">zrk29</strain>
    </source>
</reference>
<dbReference type="InterPro" id="IPR019079">
    <property type="entry name" value="Capsule_synth_CapA"/>
</dbReference>
<accession>A0A7L6N2N8</accession>
<protein>
    <submittedName>
        <fullName evidence="3">CapA family protein</fullName>
    </submittedName>
</protein>
<dbReference type="CDD" id="cd07381">
    <property type="entry name" value="MPP_CapA"/>
    <property type="match status" value="1"/>
</dbReference>
<dbReference type="EMBL" id="CP051151">
    <property type="protein sequence ID" value="QLY39821.1"/>
    <property type="molecule type" value="Genomic_DNA"/>
</dbReference>
<dbReference type="PANTHER" id="PTHR33393">
    <property type="entry name" value="POLYGLUTAMINE SYNTHESIS ACCESSORY PROTEIN RV0574C-RELATED"/>
    <property type="match status" value="1"/>
</dbReference>
<name>A0A7L6N2N8_9MOLU</name>
<comment type="similarity">
    <text evidence="1">Belongs to the CapA family.</text>
</comment>
<dbReference type="SUPFAM" id="SSF56300">
    <property type="entry name" value="Metallo-dependent phosphatases"/>
    <property type="match status" value="1"/>
</dbReference>
<evidence type="ECO:0000313" key="3">
    <source>
        <dbReference type="EMBL" id="QLY39821.1"/>
    </source>
</evidence>
<sequence>MEIIIGGDFIPTKNNSDLFESGEIDNVIDKSLKSEWLNADFRIFNLEGPITTNESKIKKSGPHLKINPKCIKGIKKFNPSIISLANNHILDYDQQGLLDTMRIMDENKIPYIGINHNNHVKYRSYILKKDRKKVGFYSCAENEFSISESNSYGANGYDSFKTFSDIENLKNEVDFLIVLYHAGIEHYRYPTPNLMKSTRRMVDSGADIVVCQHSHCIGSMEEYNGANIIYGQGNFIFNKYNNEYWDTGMLIKILVDENPSLSFVPYKVTSQGIEALKGIQKEKVLERFLDRSFNITRDGFVEKEFSKFATNNIRRYLAGFSGISKFFIKVDDKFFKGFLLKKYYDEQKLLKILNFLRCESHNEVIIEGIKQTVK</sequence>
<dbReference type="InterPro" id="IPR029052">
    <property type="entry name" value="Metallo-depent_PP-like"/>
</dbReference>